<keyword evidence="3 7" id="KW-0349">Heme</keyword>
<comment type="similarity">
    <text evidence="2">Belongs to the cytochrome P450 family.</text>
</comment>
<dbReference type="InterPro" id="IPR050529">
    <property type="entry name" value="CYP450_sterol_14alpha_dmase"/>
</dbReference>
<evidence type="ECO:0000256" key="4">
    <source>
        <dbReference type="ARBA" id="ARBA00022723"/>
    </source>
</evidence>
<keyword evidence="5 7" id="KW-0408">Iron</keyword>
<comment type="cofactor">
    <cofactor evidence="1 7">
        <name>heme</name>
        <dbReference type="ChEBI" id="CHEBI:30413"/>
    </cofactor>
</comment>
<dbReference type="InterPro" id="IPR001128">
    <property type="entry name" value="Cyt_P450"/>
</dbReference>
<evidence type="ECO:0000256" key="2">
    <source>
        <dbReference type="ARBA" id="ARBA00010617"/>
    </source>
</evidence>
<dbReference type="PRINTS" id="PR00465">
    <property type="entry name" value="EP450IV"/>
</dbReference>
<dbReference type="Gene3D" id="1.10.630.10">
    <property type="entry name" value="Cytochrome P450"/>
    <property type="match status" value="1"/>
</dbReference>
<evidence type="ECO:0000256" key="3">
    <source>
        <dbReference type="ARBA" id="ARBA00022617"/>
    </source>
</evidence>
<keyword evidence="4 7" id="KW-0479">Metal-binding</keyword>
<keyword evidence="6" id="KW-0560">Oxidoreductase</keyword>
<feature type="binding site" description="axial binding residue" evidence="7">
    <location>
        <position position="448"/>
    </location>
    <ligand>
        <name>heme</name>
        <dbReference type="ChEBI" id="CHEBI:30413"/>
    </ligand>
    <ligandPart>
        <name>Fe</name>
        <dbReference type="ChEBI" id="CHEBI:18248"/>
    </ligandPart>
</feature>
<keyword evidence="6" id="KW-0503">Monooxygenase</keyword>
<name>A0A9P8YGB6_9PEZI</name>
<evidence type="ECO:0000256" key="6">
    <source>
        <dbReference type="ARBA" id="ARBA00023033"/>
    </source>
</evidence>
<evidence type="ECO:0000256" key="7">
    <source>
        <dbReference type="PIRSR" id="PIRSR602403-1"/>
    </source>
</evidence>
<dbReference type="Pfam" id="PF00067">
    <property type="entry name" value="p450"/>
    <property type="match status" value="1"/>
</dbReference>
<dbReference type="EMBL" id="JAGTJQ010000001">
    <property type="protein sequence ID" value="KAH7039996.1"/>
    <property type="molecule type" value="Genomic_DNA"/>
</dbReference>
<organism evidence="8 9">
    <name type="scientific">Microdochium trichocladiopsis</name>
    <dbReference type="NCBI Taxonomy" id="1682393"/>
    <lineage>
        <taxon>Eukaryota</taxon>
        <taxon>Fungi</taxon>
        <taxon>Dikarya</taxon>
        <taxon>Ascomycota</taxon>
        <taxon>Pezizomycotina</taxon>
        <taxon>Sordariomycetes</taxon>
        <taxon>Xylariomycetidae</taxon>
        <taxon>Xylariales</taxon>
        <taxon>Microdochiaceae</taxon>
        <taxon>Microdochium</taxon>
    </lineage>
</organism>
<dbReference type="PANTHER" id="PTHR24304:SF2">
    <property type="entry name" value="24-HYDROXYCHOLESTEROL 7-ALPHA-HYDROXYLASE"/>
    <property type="match status" value="1"/>
</dbReference>
<reference evidence="8" key="1">
    <citation type="journal article" date="2021" name="Nat. Commun.">
        <title>Genetic determinants of endophytism in the Arabidopsis root mycobiome.</title>
        <authorList>
            <person name="Mesny F."/>
            <person name="Miyauchi S."/>
            <person name="Thiergart T."/>
            <person name="Pickel B."/>
            <person name="Atanasova L."/>
            <person name="Karlsson M."/>
            <person name="Huettel B."/>
            <person name="Barry K.W."/>
            <person name="Haridas S."/>
            <person name="Chen C."/>
            <person name="Bauer D."/>
            <person name="Andreopoulos W."/>
            <person name="Pangilinan J."/>
            <person name="LaButti K."/>
            <person name="Riley R."/>
            <person name="Lipzen A."/>
            <person name="Clum A."/>
            <person name="Drula E."/>
            <person name="Henrissat B."/>
            <person name="Kohler A."/>
            <person name="Grigoriev I.V."/>
            <person name="Martin F.M."/>
            <person name="Hacquard S."/>
        </authorList>
    </citation>
    <scope>NUCLEOTIDE SEQUENCE</scope>
    <source>
        <strain evidence="8">MPI-CAGE-CH-0230</strain>
    </source>
</reference>
<dbReference type="GO" id="GO:0005506">
    <property type="term" value="F:iron ion binding"/>
    <property type="evidence" value="ECO:0007669"/>
    <property type="project" value="InterPro"/>
</dbReference>
<comment type="caution">
    <text evidence="8">The sequence shown here is derived from an EMBL/GenBank/DDBJ whole genome shotgun (WGS) entry which is preliminary data.</text>
</comment>
<dbReference type="GO" id="GO:0004497">
    <property type="term" value="F:monooxygenase activity"/>
    <property type="evidence" value="ECO:0007669"/>
    <property type="project" value="UniProtKB-KW"/>
</dbReference>
<gene>
    <name evidence="8" type="ORF">B0I36DRAFT_4322</name>
</gene>
<dbReference type="AlphaFoldDB" id="A0A9P8YGB6"/>
<dbReference type="Proteomes" id="UP000756346">
    <property type="component" value="Unassembled WGS sequence"/>
</dbReference>
<dbReference type="InterPro" id="IPR002403">
    <property type="entry name" value="Cyt_P450_E_grp-IV"/>
</dbReference>
<protein>
    <submittedName>
        <fullName evidence="8">Cytochrome P450</fullName>
    </submittedName>
</protein>
<dbReference type="GeneID" id="70192155"/>
<sequence length="470" mass="53322">MALVDKLVLNARDLPTSLWLLLATASAATLIKVFWRPSIPKNAPKWWKKGDWPVLGAIRFYSARADFMLEAMKHTPGGNFTFYIGKKQIVAVTGEEGRKTYFDNRELGFAEGFAELLTGQPQAPAEMDHFNQWFGKTLNAMLKKGQLYKNLGSLTGDTRTMFESLGRAQPCAANPEWRTMDPFYHLYRTVYRLTMRTVGAEEIAEDPNLFEATLENFEKFESLASTTRVIFPWLPTPNHVRRMYKGARLAMVFRSIIDKRVATGKTRDDAIQYLIEQGTSFRNTIAFVIGALFAGLLNSGINAGWIPIFLAQNPEWKERVRKEVDGVVAKKRKTPDQSPADVLDTLTIDDWESEFPLADLCLRESIRFAMPGASFRKNTSGHDIEIGSTGQVIPPNAFATYLLDDTHFNDEIYSDALRFDPGRFLEGRAEDKKTTHGYLGWGVGRHPCRKSFFVFSLLLQMRDSKTRRSN</sequence>
<dbReference type="GO" id="GO:0016705">
    <property type="term" value="F:oxidoreductase activity, acting on paired donors, with incorporation or reduction of molecular oxygen"/>
    <property type="evidence" value="ECO:0007669"/>
    <property type="project" value="InterPro"/>
</dbReference>
<evidence type="ECO:0000313" key="8">
    <source>
        <dbReference type="EMBL" id="KAH7039996.1"/>
    </source>
</evidence>
<dbReference type="OrthoDB" id="1055148at2759"/>
<dbReference type="PANTHER" id="PTHR24304">
    <property type="entry name" value="CYTOCHROME P450 FAMILY 7"/>
    <property type="match status" value="1"/>
</dbReference>
<accession>A0A9P8YGB6</accession>
<dbReference type="RefSeq" id="XP_046018051.1">
    <property type="nucleotide sequence ID" value="XM_046162609.1"/>
</dbReference>
<keyword evidence="9" id="KW-1185">Reference proteome</keyword>
<evidence type="ECO:0000313" key="9">
    <source>
        <dbReference type="Proteomes" id="UP000756346"/>
    </source>
</evidence>
<dbReference type="InterPro" id="IPR036396">
    <property type="entry name" value="Cyt_P450_sf"/>
</dbReference>
<evidence type="ECO:0000256" key="5">
    <source>
        <dbReference type="ARBA" id="ARBA00023004"/>
    </source>
</evidence>
<proteinExistence type="inferred from homology"/>
<dbReference type="SUPFAM" id="SSF48264">
    <property type="entry name" value="Cytochrome P450"/>
    <property type="match status" value="1"/>
</dbReference>
<dbReference type="GO" id="GO:0020037">
    <property type="term" value="F:heme binding"/>
    <property type="evidence" value="ECO:0007669"/>
    <property type="project" value="InterPro"/>
</dbReference>
<evidence type="ECO:0000256" key="1">
    <source>
        <dbReference type="ARBA" id="ARBA00001971"/>
    </source>
</evidence>